<sequence length="301" mass="34000">MHKILQYVIILKMKNIIILSGGWTEPFASLKSAKTVISLLKIKHSNAHIVNLDPADGLLNLRKQILDISPDVIINLVHGYWGEDGYAQIFLDKLGFPYTGPSFQEAHTSMNKHIMHELCKELSVPIPKSGYVSESKYIEKVHCYPHIIKPIRGGSSYGIDVINNENEKINHAAKDPILIYEEIIDGPELCIAIKKGKCLGTILIDHDDQIYTVHAKNTDENVRFIDPKIYGVSDKMLEDAKSYASKLYNHVNGRGIARIDFKVTDKPYFIDYNSIPGMVLIPRILKLNGYSDEDMIDLLIN</sequence>
<dbReference type="SUPFAM" id="SSF56059">
    <property type="entry name" value="Glutathione synthetase ATP-binding domain-like"/>
    <property type="match status" value="1"/>
</dbReference>
<evidence type="ECO:0000256" key="1">
    <source>
        <dbReference type="ARBA" id="ARBA00010871"/>
    </source>
</evidence>
<gene>
    <name evidence="6" type="ORF">FZC35_02180</name>
</gene>
<dbReference type="InterPro" id="IPR011095">
    <property type="entry name" value="Dala_Dala_lig_C"/>
</dbReference>
<dbReference type="InterPro" id="IPR016185">
    <property type="entry name" value="PreATP-grasp_dom_sf"/>
</dbReference>
<keyword evidence="4" id="KW-0547">Nucleotide-binding</keyword>
<dbReference type="GO" id="GO:0005524">
    <property type="term" value="F:ATP binding"/>
    <property type="evidence" value="ECO:0007669"/>
    <property type="project" value="UniProtKB-UniRule"/>
</dbReference>
<dbReference type="OrthoDB" id="9813261at2"/>
<dbReference type="PANTHER" id="PTHR23132">
    <property type="entry name" value="D-ALANINE--D-ALANINE LIGASE"/>
    <property type="match status" value="1"/>
</dbReference>
<evidence type="ECO:0000259" key="5">
    <source>
        <dbReference type="PROSITE" id="PS50975"/>
    </source>
</evidence>
<evidence type="ECO:0000256" key="2">
    <source>
        <dbReference type="ARBA" id="ARBA00022598"/>
    </source>
</evidence>
<dbReference type="PANTHER" id="PTHR23132:SF23">
    <property type="entry name" value="D-ALANINE--D-ALANINE LIGASE B"/>
    <property type="match status" value="1"/>
</dbReference>
<evidence type="ECO:0000256" key="4">
    <source>
        <dbReference type="PROSITE-ProRule" id="PRU00409"/>
    </source>
</evidence>
<proteinExistence type="inferred from homology"/>
<dbReference type="Gene3D" id="3.40.50.20">
    <property type="match status" value="1"/>
</dbReference>
<dbReference type="Pfam" id="PF07478">
    <property type="entry name" value="Dala_Dala_lig_C"/>
    <property type="match status" value="1"/>
</dbReference>
<dbReference type="InterPro" id="IPR011761">
    <property type="entry name" value="ATP-grasp"/>
</dbReference>
<dbReference type="AlphaFoldDB" id="A0A5C0UEV6"/>
<dbReference type="GO" id="GO:0008716">
    <property type="term" value="F:D-alanine-D-alanine ligase activity"/>
    <property type="evidence" value="ECO:0007669"/>
    <property type="project" value="InterPro"/>
</dbReference>
<accession>A0A5C0UEV6</accession>
<keyword evidence="4" id="KW-0067">ATP-binding</keyword>
<evidence type="ECO:0000313" key="7">
    <source>
        <dbReference type="Proteomes" id="UP000325155"/>
    </source>
</evidence>
<reference evidence="6 7" key="1">
    <citation type="submission" date="2019-08" db="EMBL/GenBank/DDBJ databases">
        <title>Highly reduced genomes of protist endosymbionts show evolutionary convergence.</title>
        <authorList>
            <person name="George E."/>
            <person name="Husnik F."/>
            <person name="Tashyreva D."/>
            <person name="Prokopchuk G."/>
            <person name="Horak A."/>
            <person name="Kwong W.K."/>
            <person name="Lukes J."/>
            <person name="Keeling P.J."/>
        </authorList>
    </citation>
    <scope>NUCLEOTIDE SEQUENCE [LARGE SCALE GENOMIC DNA]</scope>
    <source>
        <strain evidence="6">1605</strain>
    </source>
</reference>
<keyword evidence="2" id="KW-0436">Ligase</keyword>
<dbReference type="GO" id="GO:0071555">
    <property type="term" value="P:cell wall organization"/>
    <property type="evidence" value="ECO:0007669"/>
    <property type="project" value="UniProtKB-KW"/>
</dbReference>
<organism evidence="6 7">
    <name type="scientific">Candidatus Cytomitobacter indipagum</name>
    <dbReference type="NCBI Taxonomy" id="2601575"/>
    <lineage>
        <taxon>Bacteria</taxon>
        <taxon>Pseudomonadati</taxon>
        <taxon>Pseudomonadota</taxon>
        <taxon>Alphaproteobacteria</taxon>
        <taxon>Holosporales</taxon>
        <taxon>Holosporaceae</taxon>
        <taxon>Candidatus Cytomitobacter</taxon>
    </lineage>
</organism>
<dbReference type="EMBL" id="CP043315">
    <property type="protein sequence ID" value="QEK38173.1"/>
    <property type="molecule type" value="Genomic_DNA"/>
</dbReference>
<feature type="domain" description="ATP-grasp" evidence="5">
    <location>
        <begin position="116"/>
        <end position="301"/>
    </location>
</feature>
<evidence type="ECO:0000256" key="3">
    <source>
        <dbReference type="ARBA" id="ARBA00023316"/>
    </source>
</evidence>
<dbReference type="Gene3D" id="3.30.470.20">
    <property type="entry name" value="ATP-grasp fold, B domain"/>
    <property type="match status" value="1"/>
</dbReference>
<dbReference type="SUPFAM" id="SSF52440">
    <property type="entry name" value="PreATP-grasp domain"/>
    <property type="match status" value="1"/>
</dbReference>
<dbReference type="GO" id="GO:0046872">
    <property type="term" value="F:metal ion binding"/>
    <property type="evidence" value="ECO:0007669"/>
    <property type="project" value="InterPro"/>
</dbReference>
<keyword evidence="7" id="KW-1185">Reference proteome</keyword>
<protein>
    <submittedName>
        <fullName evidence="6">ATP-grasp domain-containing protein</fullName>
    </submittedName>
</protein>
<comment type="similarity">
    <text evidence="1">Belongs to the D-alanine--D-alanine ligase family.</text>
</comment>
<keyword evidence="3" id="KW-0961">Cell wall biogenesis/degradation</keyword>
<name>A0A5C0UEV6_9PROT</name>
<dbReference type="KEGG" id="cip:FZC35_02180"/>
<evidence type="ECO:0000313" key="6">
    <source>
        <dbReference type="EMBL" id="QEK38173.1"/>
    </source>
</evidence>
<dbReference type="InterPro" id="IPR013815">
    <property type="entry name" value="ATP_grasp_subdomain_1"/>
</dbReference>
<dbReference type="Proteomes" id="UP000325155">
    <property type="component" value="Chromosome"/>
</dbReference>
<dbReference type="PROSITE" id="PS50975">
    <property type="entry name" value="ATP_GRASP"/>
    <property type="match status" value="1"/>
</dbReference>
<dbReference type="Gene3D" id="3.30.1490.20">
    <property type="entry name" value="ATP-grasp fold, A domain"/>
    <property type="match status" value="1"/>
</dbReference>